<organism evidence="8">
    <name type="scientific">Caligus rogercresseyi</name>
    <name type="common">Sea louse</name>
    <dbReference type="NCBI Taxonomy" id="217165"/>
    <lineage>
        <taxon>Eukaryota</taxon>
        <taxon>Metazoa</taxon>
        <taxon>Ecdysozoa</taxon>
        <taxon>Arthropoda</taxon>
        <taxon>Crustacea</taxon>
        <taxon>Multicrustacea</taxon>
        <taxon>Hexanauplia</taxon>
        <taxon>Copepoda</taxon>
        <taxon>Siphonostomatoida</taxon>
        <taxon>Caligidae</taxon>
        <taxon>Caligus</taxon>
    </lineage>
</organism>
<reference evidence="8" key="1">
    <citation type="submission" date="2009-03" db="EMBL/GenBank/DDBJ databases">
        <title>Caligus rogercresseyi ESTs and full-length cDNAs.</title>
        <authorList>
            <person name="Yasuike M."/>
            <person name="von Schalburg K."/>
            <person name="Cooper G."/>
            <person name="Leong J."/>
            <person name="Jones S.R.M."/>
            <person name="Koop B.F."/>
        </authorList>
    </citation>
    <scope>NUCLEOTIDE SEQUENCE</scope>
    <source>
        <tissue evidence="8">Whole tissue</tissue>
    </source>
</reference>
<dbReference type="InterPro" id="IPR004254">
    <property type="entry name" value="AdipoR/HlyIII-related"/>
</dbReference>
<feature type="transmembrane region" description="Helical" evidence="7">
    <location>
        <begin position="35"/>
        <end position="54"/>
    </location>
</feature>
<feature type="transmembrane region" description="Helical" evidence="7">
    <location>
        <begin position="66"/>
        <end position="88"/>
    </location>
</feature>
<gene>
    <name evidence="8" type="primary">PAQRA</name>
</gene>
<dbReference type="GO" id="GO:0046872">
    <property type="term" value="F:metal ion binding"/>
    <property type="evidence" value="ECO:0007669"/>
    <property type="project" value="UniProtKB-KW"/>
</dbReference>
<dbReference type="EMBL" id="BT076224">
    <property type="protein sequence ID" value="ACO10648.1"/>
    <property type="molecule type" value="mRNA"/>
</dbReference>
<keyword evidence="6" id="KW-0479">Metal-binding</keyword>
<dbReference type="AlphaFoldDB" id="C1BNP5"/>
<feature type="binding site" evidence="6">
    <location>
        <position position="87"/>
    </location>
    <ligand>
        <name>Zn(2+)</name>
        <dbReference type="ChEBI" id="CHEBI:29105"/>
    </ligand>
</feature>
<keyword evidence="6" id="KW-0862">Zinc</keyword>
<feature type="binding site" evidence="6">
    <location>
        <position position="213"/>
    </location>
    <ligand>
        <name>Zn(2+)</name>
        <dbReference type="ChEBI" id="CHEBI:29105"/>
    </ligand>
</feature>
<dbReference type="GO" id="GO:0016020">
    <property type="term" value="C:membrane"/>
    <property type="evidence" value="ECO:0007669"/>
    <property type="project" value="UniProtKB-SubCell"/>
</dbReference>
<accession>C1BNP5</accession>
<keyword evidence="3 7" id="KW-0812">Transmembrane</keyword>
<evidence type="ECO:0000256" key="3">
    <source>
        <dbReference type="ARBA" id="ARBA00022692"/>
    </source>
</evidence>
<evidence type="ECO:0000256" key="7">
    <source>
        <dbReference type="SAM" id="Phobius"/>
    </source>
</evidence>
<dbReference type="PANTHER" id="PTHR20855:SF3">
    <property type="entry name" value="LD03007P"/>
    <property type="match status" value="1"/>
</dbReference>
<evidence type="ECO:0000313" key="8">
    <source>
        <dbReference type="EMBL" id="ACO10648.1"/>
    </source>
</evidence>
<comment type="similarity">
    <text evidence="2">Belongs to the ADIPOR family.</text>
</comment>
<feature type="transmembrane region" description="Helical" evidence="7">
    <location>
        <begin position="215"/>
        <end position="235"/>
    </location>
</feature>
<feature type="transmembrane region" description="Helical" evidence="7">
    <location>
        <begin position="108"/>
        <end position="124"/>
    </location>
</feature>
<evidence type="ECO:0000256" key="1">
    <source>
        <dbReference type="ARBA" id="ARBA00004141"/>
    </source>
</evidence>
<comment type="subcellular location">
    <subcellularLocation>
        <location evidence="1">Membrane</location>
        <topology evidence="1">Multi-pass membrane protein</topology>
    </subcellularLocation>
</comment>
<feature type="binding site" evidence="6">
    <location>
        <position position="217"/>
    </location>
    <ligand>
        <name>Zn(2+)</name>
        <dbReference type="ChEBI" id="CHEBI:29105"/>
    </ligand>
</feature>
<dbReference type="PANTHER" id="PTHR20855">
    <property type="entry name" value="ADIPOR/PROGESTIN RECEPTOR-RELATED"/>
    <property type="match status" value="1"/>
</dbReference>
<dbReference type="Pfam" id="PF03006">
    <property type="entry name" value="HlyIII"/>
    <property type="match status" value="1"/>
</dbReference>
<evidence type="ECO:0000256" key="2">
    <source>
        <dbReference type="ARBA" id="ARBA00007018"/>
    </source>
</evidence>
<evidence type="ECO:0000256" key="5">
    <source>
        <dbReference type="ARBA" id="ARBA00023136"/>
    </source>
</evidence>
<keyword evidence="5 7" id="KW-0472">Membrane</keyword>
<proteinExistence type="evidence at transcript level"/>
<name>C1BNP5_CALRO</name>
<evidence type="ECO:0000256" key="6">
    <source>
        <dbReference type="PIRSR" id="PIRSR604254-1"/>
    </source>
</evidence>
<protein>
    <submittedName>
        <fullName evidence="8">Monocyte to macrophage differentiation factor 2</fullName>
    </submittedName>
</protein>
<keyword evidence="4 7" id="KW-1133">Transmembrane helix</keyword>
<sequence>MVSASYQSLECLHRIKWKNEVPPDNRAYSPTSVEHIANIVTHGFVIPPVICLFYDLLQGPVSPAQYWAFLIYGNVLVGLFSVSTLFHLVSFTIKNGQLRNLLHRGDRAMIYLFIAGSYTPWLTLRKFPVGSWSEDLLWLTWLIASLGIAYQQCFHERYKLLDTLIYVSVALTPSLCVLEMEDSGGISELQLSGIVYFVGVFFFKADGKVPFAHAIWHLHVVVGAMIHYYAVATYLKSTEMVKEII</sequence>
<evidence type="ECO:0000256" key="4">
    <source>
        <dbReference type="ARBA" id="ARBA00022989"/>
    </source>
</evidence>